<dbReference type="Pfam" id="PF13173">
    <property type="entry name" value="AAA_14"/>
    <property type="match status" value="1"/>
</dbReference>
<evidence type="ECO:0000313" key="3">
    <source>
        <dbReference type="EMBL" id="KXA18694.1"/>
    </source>
</evidence>
<feature type="domain" description="DUF4143" evidence="2">
    <location>
        <begin position="242"/>
        <end position="384"/>
    </location>
</feature>
<organism evidence="3 4">
    <name type="scientific">Fusobacterium nucleatum</name>
    <dbReference type="NCBI Taxonomy" id="851"/>
    <lineage>
        <taxon>Bacteria</taxon>
        <taxon>Fusobacteriati</taxon>
        <taxon>Fusobacteriota</taxon>
        <taxon>Fusobacteriia</taxon>
        <taxon>Fusobacteriales</taxon>
        <taxon>Fusobacteriaceae</taxon>
        <taxon>Fusobacterium</taxon>
    </lineage>
</organism>
<name>A0A133NQX2_FUSNU</name>
<accession>A0A133NQX2</accession>
<proteinExistence type="predicted"/>
<dbReference type="Gene3D" id="3.40.50.300">
    <property type="entry name" value="P-loop containing nucleotide triphosphate hydrolases"/>
    <property type="match status" value="1"/>
</dbReference>
<evidence type="ECO:0000313" key="4">
    <source>
        <dbReference type="Proteomes" id="UP000070401"/>
    </source>
</evidence>
<sequence length="443" mass="51609">MITLLKKETKLKNRSSYLEKLIKFKDTDFIKIITGIRRCGKSSLMKLMIRYLLENNVKEEQIIHINFETIEFKKMTVEILYNYVKNNLPKDKKAYLFFDEIQKISEWQDAINSFRVDFECDIYITGSNAFLLSSEYATYLAGRSIEIKVYPLSFTEFIDFHGYKIIEKKNLIGGITKKVENINGESYEIKELFEAYMTFGGMPSLTEVDLEIDKALTILDGIYSSVVIRDILEREKQKGRRQVTDSSLLRKIIMFLADNIGNNTSINSISNILLNEKLIDTKPAVQTVQSYVSTLLEAYIFYEIKRFDIKGKEYLKTLGKYYIVDIGLRNYLLGFRNRDIGHCIENIVYFELLRRGYDVAIGKIGENEIDFIATNINTKIYIQVTENMASSNTRKRELAPFYKIKDNFEKIVITNDESYLGIQDGIKIIRLVDFLLDEKILKN</sequence>
<dbReference type="EMBL" id="LRPY01000169">
    <property type="protein sequence ID" value="KXA18694.1"/>
    <property type="molecule type" value="Genomic_DNA"/>
</dbReference>
<feature type="domain" description="AAA" evidence="1">
    <location>
        <begin position="30"/>
        <end position="157"/>
    </location>
</feature>
<dbReference type="PATRIC" id="fig|851.8.peg.1757"/>
<gene>
    <name evidence="3" type="ORF">HMPREF3221_01745</name>
</gene>
<evidence type="ECO:0008006" key="5">
    <source>
        <dbReference type="Google" id="ProtNLM"/>
    </source>
</evidence>
<dbReference type="SUPFAM" id="SSF52540">
    <property type="entry name" value="P-loop containing nucleoside triphosphate hydrolases"/>
    <property type="match status" value="1"/>
</dbReference>
<dbReference type="AlphaFoldDB" id="A0A133NQX2"/>
<dbReference type="PANTHER" id="PTHR33295:SF20">
    <property type="entry name" value="ATPASE"/>
    <property type="match status" value="1"/>
</dbReference>
<protein>
    <recommendedName>
        <fullName evidence="5">ATPase</fullName>
    </recommendedName>
</protein>
<dbReference type="InterPro" id="IPR025420">
    <property type="entry name" value="DUF4143"/>
</dbReference>
<dbReference type="PANTHER" id="PTHR33295">
    <property type="entry name" value="ATPASE"/>
    <property type="match status" value="1"/>
</dbReference>
<comment type="caution">
    <text evidence="3">The sequence shown here is derived from an EMBL/GenBank/DDBJ whole genome shotgun (WGS) entry which is preliminary data.</text>
</comment>
<dbReference type="Pfam" id="PF13635">
    <property type="entry name" value="DUF4143"/>
    <property type="match status" value="1"/>
</dbReference>
<reference evidence="4" key="1">
    <citation type="submission" date="2016-01" db="EMBL/GenBank/DDBJ databases">
        <authorList>
            <person name="Mitreva M."/>
            <person name="Pepin K.H."/>
            <person name="Mihindukulasuriya K.A."/>
            <person name="Fulton R."/>
            <person name="Fronick C."/>
            <person name="O'Laughlin M."/>
            <person name="Miner T."/>
            <person name="Herter B."/>
            <person name="Rosa B.A."/>
            <person name="Cordes M."/>
            <person name="Tomlinson C."/>
            <person name="Wollam A."/>
            <person name="Palsikar V.B."/>
            <person name="Mardis E.R."/>
            <person name="Wilson R.K."/>
        </authorList>
    </citation>
    <scope>NUCLEOTIDE SEQUENCE [LARGE SCALE GENOMIC DNA]</scope>
    <source>
        <strain evidence="4">MJR7757B</strain>
    </source>
</reference>
<keyword evidence="4" id="KW-1185">Reference proteome</keyword>
<evidence type="ECO:0000259" key="1">
    <source>
        <dbReference type="Pfam" id="PF13173"/>
    </source>
</evidence>
<dbReference type="InterPro" id="IPR027417">
    <property type="entry name" value="P-loop_NTPase"/>
</dbReference>
<dbReference type="Proteomes" id="UP000070401">
    <property type="component" value="Unassembled WGS sequence"/>
</dbReference>
<evidence type="ECO:0000259" key="2">
    <source>
        <dbReference type="Pfam" id="PF13635"/>
    </source>
</evidence>
<dbReference type="InterPro" id="IPR041682">
    <property type="entry name" value="AAA_14"/>
</dbReference>